<dbReference type="GO" id="GO:0016887">
    <property type="term" value="F:ATP hydrolysis activity"/>
    <property type="evidence" value="ECO:0007669"/>
    <property type="project" value="InterPro"/>
</dbReference>
<evidence type="ECO:0000259" key="5">
    <source>
        <dbReference type="PROSITE" id="PS50893"/>
    </source>
</evidence>
<sequence>MEGTFKLNKNIEANQVIEFREITKLFKEGRGIQNISFDISKENNIVGLIGNNGAGKTTLLKTLFKEYTAQSGQILINGEPLENKHLKQMAFFPDQNNYPKHFNIIEFAKFSAELKGIKPKEYAEKLERLIRFLKLGELRKSNFIKLSAGQQKRALLLSVLITNPKIIALDEPTANLDVDARMEFQEILKTLANDLKISIIITSHIIDEMENLINKVVLIKDGQIVYDNNYSLVKDGKLEVLYKDYVTFDKKQVKDINQKNQDNKPNVSSLVDILQSGDKE</sequence>
<keyword evidence="2" id="KW-0813">Transport</keyword>
<dbReference type="InterPro" id="IPR003439">
    <property type="entry name" value="ABC_transporter-like_ATP-bd"/>
</dbReference>
<dbReference type="PANTHER" id="PTHR42711">
    <property type="entry name" value="ABC TRANSPORTER ATP-BINDING PROTEIN"/>
    <property type="match status" value="1"/>
</dbReference>
<gene>
    <name evidence="6" type="ORF">C5T88_01585</name>
</gene>
<dbReference type="Proteomes" id="UP000239250">
    <property type="component" value="Chromosome"/>
</dbReference>
<comment type="similarity">
    <text evidence="1">Belongs to the ABC transporter superfamily.</text>
</comment>
<dbReference type="PROSITE" id="PS00211">
    <property type="entry name" value="ABC_TRANSPORTER_1"/>
    <property type="match status" value="1"/>
</dbReference>
<dbReference type="SMART" id="SM00382">
    <property type="entry name" value="AAA"/>
    <property type="match status" value="1"/>
</dbReference>
<dbReference type="InterPro" id="IPR027417">
    <property type="entry name" value="P-loop_NTPase"/>
</dbReference>
<dbReference type="PROSITE" id="PS50893">
    <property type="entry name" value="ABC_TRANSPORTER_2"/>
    <property type="match status" value="1"/>
</dbReference>
<dbReference type="SUPFAM" id="SSF52540">
    <property type="entry name" value="P-loop containing nucleoside triphosphate hydrolases"/>
    <property type="match status" value="1"/>
</dbReference>
<dbReference type="InterPro" id="IPR017871">
    <property type="entry name" value="ABC_transporter-like_CS"/>
</dbReference>
<proteinExistence type="inferred from homology"/>
<dbReference type="GO" id="GO:0005524">
    <property type="term" value="F:ATP binding"/>
    <property type="evidence" value="ECO:0007669"/>
    <property type="project" value="UniProtKB-KW"/>
</dbReference>
<dbReference type="PANTHER" id="PTHR42711:SF5">
    <property type="entry name" value="ABC TRANSPORTER ATP-BINDING PROTEIN NATA"/>
    <property type="match status" value="1"/>
</dbReference>
<dbReference type="Gene3D" id="3.40.50.300">
    <property type="entry name" value="P-loop containing nucleotide triphosphate hydrolases"/>
    <property type="match status" value="1"/>
</dbReference>
<feature type="domain" description="ABC transporter" evidence="5">
    <location>
        <begin position="17"/>
        <end position="246"/>
    </location>
</feature>
<evidence type="ECO:0000256" key="1">
    <source>
        <dbReference type="ARBA" id="ARBA00005417"/>
    </source>
</evidence>
<protein>
    <submittedName>
        <fullName evidence="6">ABC transporter ATP-binding protein</fullName>
    </submittedName>
</protein>
<name>A0A2S0NJS6_9MOLU</name>
<dbReference type="AlphaFoldDB" id="A0A2S0NJS6"/>
<evidence type="ECO:0000256" key="2">
    <source>
        <dbReference type="ARBA" id="ARBA00022448"/>
    </source>
</evidence>
<evidence type="ECO:0000313" key="6">
    <source>
        <dbReference type="EMBL" id="AVP49270.1"/>
    </source>
</evidence>
<keyword evidence="3" id="KW-0547">Nucleotide-binding</keyword>
<evidence type="ECO:0000256" key="3">
    <source>
        <dbReference type="ARBA" id="ARBA00022741"/>
    </source>
</evidence>
<dbReference type="EMBL" id="CP027019">
    <property type="protein sequence ID" value="AVP49270.1"/>
    <property type="molecule type" value="Genomic_DNA"/>
</dbReference>
<reference evidence="7" key="1">
    <citation type="submission" date="2018-02" db="EMBL/GenBank/DDBJ databases">
        <title>Firefly genomes illuminate parallel origins of bioluminescence in beetles.</title>
        <authorList>
            <person name="Fallon T.R."/>
            <person name="Lower S.E.S."/>
            <person name="Behringer M."/>
            <person name="Weng J.-K."/>
        </authorList>
    </citation>
    <scope>NUCLEOTIDE SEQUENCE [LARGE SCALE GENOMIC DNA]</scope>
</reference>
<dbReference type="InterPro" id="IPR003593">
    <property type="entry name" value="AAA+_ATPase"/>
</dbReference>
<evidence type="ECO:0000313" key="7">
    <source>
        <dbReference type="Proteomes" id="UP000239250"/>
    </source>
</evidence>
<organism evidence="6 7">
    <name type="scientific">Williamsoniiplasma luminosum</name>
    <dbReference type="NCBI Taxonomy" id="214888"/>
    <lineage>
        <taxon>Bacteria</taxon>
        <taxon>Bacillati</taxon>
        <taxon>Mycoplasmatota</taxon>
        <taxon>Mollicutes</taxon>
        <taxon>Entomoplasmatales</taxon>
        <taxon>Williamsoniiplasma</taxon>
    </lineage>
</organism>
<evidence type="ECO:0000256" key="4">
    <source>
        <dbReference type="ARBA" id="ARBA00022840"/>
    </source>
</evidence>
<dbReference type="Pfam" id="PF00005">
    <property type="entry name" value="ABC_tran"/>
    <property type="match status" value="1"/>
</dbReference>
<dbReference type="InterPro" id="IPR050763">
    <property type="entry name" value="ABC_transporter_ATP-binding"/>
</dbReference>
<accession>A0A2S0NJS6</accession>
<keyword evidence="4 6" id="KW-0067">ATP-binding</keyword>